<dbReference type="AlphaFoldDB" id="A0A1Y3BUD8"/>
<dbReference type="InParanoid" id="A0A1Y3BUD8"/>
<dbReference type="InterPro" id="IPR008972">
    <property type="entry name" value="Cupredoxin"/>
</dbReference>
<gene>
    <name evidence="1" type="ORF">HannXRQ_Chr00c0258g0572791</name>
</gene>
<sequence length="89" mass="10133">MQQGPTLKIISLWNNPITRTVVLANSKATIGGKLRYAMNKVSHVNPATPLKLADYFNINIPGVFKLNSIKPHEGQLIHSLNYLYMHYKW</sequence>
<dbReference type="Gene3D" id="2.60.40.420">
    <property type="entry name" value="Cupredoxins - blue copper proteins"/>
    <property type="match status" value="1"/>
</dbReference>
<protein>
    <submittedName>
        <fullName evidence="1">Uncharacterized protein</fullName>
    </submittedName>
</protein>
<organism evidence="1">
    <name type="scientific">Helianthus annuus</name>
    <name type="common">Common sunflower</name>
    <dbReference type="NCBI Taxonomy" id="4232"/>
    <lineage>
        <taxon>Eukaryota</taxon>
        <taxon>Viridiplantae</taxon>
        <taxon>Streptophyta</taxon>
        <taxon>Embryophyta</taxon>
        <taxon>Tracheophyta</taxon>
        <taxon>Spermatophyta</taxon>
        <taxon>Magnoliopsida</taxon>
        <taxon>eudicotyledons</taxon>
        <taxon>Gunneridae</taxon>
        <taxon>Pentapetalae</taxon>
        <taxon>asterids</taxon>
        <taxon>campanulids</taxon>
        <taxon>Asterales</taxon>
        <taxon>Asteraceae</taxon>
        <taxon>Asteroideae</taxon>
        <taxon>Heliantheae alliance</taxon>
        <taxon>Heliantheae</taxon>
        <taxon>Helianthus</taxon>
    </lineage>
</organism>
<proteinExistence type="predicted"/>
<accession>A0A1Y3BUD8</accession>
<dbReference type="STRING" id="4232.A0A1Y3BUD8"/>
<evidence type="ECO:0000313" key="1">
    <source>
        <dbReference type="EMBL" id="OTF84580.1"/>
    </source>
</evidence>
<reference evidence="1" key="1">
    <citation type="submission" date="2017-02" db="EMBL/GenBank/DDBJ databases">
        <title>Sunflower complete genome.</title>
        <authorList>
            <person name="Langlade N."/>
            <person name="Munos S."/>
        </authorList>
    </citation>
    <scope>NUCLEOTIDE SEQUENCE [LARGE SCALE GENOMIC DNA]</scope>
    <source>
        <tissue evidence="1">Leaves</tissue>
    </source>
</reference>
<name>A0A1Y3BUD8_HELAN</name>
<dbReference type="EMBL" id="KZ113579">
    <property type="protein sequence ID" value="OTF84580.1"/>
    <property type="molecule type" value="Genomic_DNA"/>
</dbReference>